<keyword evidence="2" id="KW-1185">Reference proteome</keyword>
<sequence length="78" mass="8841">MLVEKPLLVLKNWKTNLASAEMLAFRTEIKEPGIRVCETGALDLCNVDQAAYPAFRLQSGHPSHGMLSFKDKLHQRYL</sequence>
<proteinExistence type="predicted"/>
<reference evidence="1" key="4">
    <citation type="submission" date="2019-03" db="UniProtKB">
        <authorList>
            <consortium name="EnsemblPlants"/>
        </authorList>
    </citation>
    <scope>IDENTIFICATION</scope>
</reference>
<dbReference type="EnsemblPlants" id="AET1Gv20862300.1">
    <property type="protein sequence ID" value="AET1Gv20862300.1"/>
    <property type="gene ID" value="AET1Gv20862300"/>
</dbReference>
<reference evidence="1" key="5">
    <citation type="journal article" date="2021" name="G3 (Bethesda)">
        <title>Aegilops tauschii genome assembly Aet v5.0 features greater sequence contiguity and improved annotation.</title>
        <authorList>
            <person name="Wang L."/>
            <person name="Zhu T."/>
            <person name="Rodriguez J.C."/>
            <person name="Deal K.R."/>
            <person name="Dubcovsky J."/>
            <person name="McGuire P.E."/>
            <person name="Lux T."/>
            <person name="Spannagl M."/>
            <person name="Mayer K.F.X."/>
            <person name="Baldrich P."/>
            <person name="Meyers B.C."/>
            <person name="Huo N."/>
            <person name="Gu Y.Q."/>
            <person name="Zhou H."/>
            <person name="Devos K.M."/>
            <person name="Bennetzen J.L."/>
            <person name="Unver T."/>
            <person name="Budak H."/>
            <person name="Gulick P.J."/>
            <person name="Galiba G."/>
            <person name="Kalapos B."/>
            <person name="Nelson D.R."/>
            <person name="Li P."/>
            <person name="You F.M."/>
            <person name="Luo M.C."/>
            <person name="Dvorak J."/>
        </authorList>
    </citation>
    <scope>NUCLEOTIDE SEQUENCE [LARGE SCALE GENOMIC DNA]</scope>
    <source>
        <strain evidence="1">cv. AL8/78</strain>
    </source>
</reference>
<organism evidence="1 2">
    <name type="scientific">Aegilops tauschii subsp. strangulata</name>
    <name type="common">Goatgrass</name>
    <dbReference type="NCBI Taxonomy" id="200361"/>
    <lineage>
        <taxon>Eukaryota</taxon>
        <taxon>Viridiplantae</taxon>
        <taxon>Streptophyta</taxon>
        <taxon>Embryophyta</taxon>
        <taxon>Tracheophyta</taxon>
        <taxon>Spermatophyta</taxon>
        <taxon>Magnoliopsida</taxon>
        <taxon>Liliopsida</taxon>
        <taxon>Poales</taxon>
        <taxon>Poaceae</taxon>
        <taxon>BOP clade</taxon>
        <taxon>Pooideae</taxon>
        <taxon>Triticodae</taxon>
        <taxon>Triticeae</taxon>
        <taxon>Triticinae</taxon>
        <taxon>Aegilops</taxon>
    </lineage>
</organism>
<evidence type="ECO:0000313" key="1">
    <source>
        <dbReference type="EnsemblPlants" id="AET1Gv20862300.1"/>
    </source>
</evidence>
<reference evidence="2" key="2">
    <citation type="journal article" date="2017" name="Nat. Plants">
        <title>The Aegilops tauschii genome reveals multiple impacts of transposons.</title>
        <authorList>
            <person name="Zhao G."/>
            <person name="Zou C."/>
            <person name="Li K."/>
            <person name="Wang K."/>
            <person name="Li T."/>
            <person name="Gao L."/>
            <person name="Zhang X."/>
            <person name="Wang H."/>
            <person name="Yang Z."/>
            <person name="Liu X."/>
            <person name="Jiang W."/>
            <person name="Mao L."/>
            <person name="Kong X."/>
            <person name="Jiao Y."/>
            <person name="Jia J."/>
        </authorList>
    </citation>
    <scope>NUCLEOTIDE SEQUENCE [LARGE SCALE GENOMIC DNA]</scope>
    <source>
        <strain evidence="2">cv. AL8/78</strain>
    </source>
</reference>
<reference evidence="1" key="3">
    <citation type="journal article" date="2017" name="Nature">
        <title>Genome sequence of the progenitor of the wheat D genome Aegilops tauschii.</title>
        <authorList>
            <person name="Luo M.C."/>
            <person name="Gu Y.Q."/>
            <person name="Puiu D."/>
            <person name="Wang H."/>
            <person name="Twardziok S.O."/>
            <person name="Deal K.R."/>
            <person name="Huo N."/>
            <person name="Zhu T."/>
            <person name="Wang L."/>
            <person name="Wang Y."/>
            <person name="McGuire P.E."/>
            <person name="Liu S."/>
            <person name="Long H."/>
            <person name="Ramasamy R.K."/>
            <person name="Rodriguez J.C."/>
            <person name="Van S.L."/>
            <person name="Yuan L."/>
            <person name="Wang Z."/>
            <person name="Xia Z."/>
            <person name="Xiao L."/>
            <person name="Anderson O.D."/>
            <person name="Ouyang S."/>
            <person name="Liang Y."/>
            <person name="Zimin A.V."/>
            <person name="Pertea G."/>
            <person name="Qi P."/>
            <person name="Bennetzen J.L."/>
            <person name="Dai X."/>
            <person name="Dawson M.W."/>
            <person name="Muller H.G."/>
            <person name="Kugler K."/>
            <person name="Rivarola-Duarte L."/>
            <person name="Spannagl M."/>
            <person name="Mayer K.F.X."/>
            <person name="Lu F.H."/>
            <person name="Bevan M.W."/>
            <person name="Leroy P."/>
            <person name="Li P."/>
            <person name="You F.M."/>
            <person name="Sun Q."/>
            <person name="Liu Z."/>
            <person name="Lyons E."/>
            <person name="Wicker T."/>
            <person name="Salzberg S.L."/>
            <person name="Devos K.M."/>
            <person name="Dvorak J."/>
        </authorList>
    </citation>
    <scope>NUCLEOTIDE SEQUENCE [LARGE SCALE GENOMIC DNA]</scope>
    <source>
        <strain evidence="1">cv. AL8/78</strain>
    </source>
</reference>
<dbReference type="Gramene" id="AET1Gv20862300.1">
    <property type="protein sequence ID" value="AET1Gv20862300.1"/>
    <property type="gene ID" value="AET1Gv20862300"/>
</dbReference>
<name>A0A452ZNR5_AEGTS</name>
<dbReference type="AlphaFoldDB" id="A0A452ZNR5"/>
<reference evidence="2" key="1">
    <citation type="journal article" date="2014" name="Science">
        <title>Ancient hybridizations among the ancestral genomes of bread wheat.</title>
        <authorList>
            <consortium name="International Wheat Genome Sequencing Consortium,"/>
            <person name="Marcussen T."/>
            <person name="Sandve S.R."/>
            <person name="Heier L."/>
            <person name="Spannagl M."/>
            <person name="Pfeifer M."/>
            <person name="Jakobsen K.S."/>
            <person name="Wulff B.B."/>
            <person name="Steuernagel B."/>
            <person name="Mayer K.F."/>
            <person name="Olsen O.A."/>
        </authorList>
    </citation>
    <scope>NUCLEOTIDE SEQUENCE [LARGE SCALE GENOMIC DNA]</scope>
    <source>
        <strain evidence="2">cv. AL8/78</strain>
    </source>
</reference>
<accession>A0A452ZNR5</accession>
<protein>
    <submittedName>
        <fullName evidence="1">Uncharacterized protein</fullName>
    </submittedName>
</protein>
<evidence type="ECO:0000313" key="2">
    <source>
        <dbReference type="Proteomes" id="UP000015105"/>
    </source>
</evidence>
<dbReference type="Proteomes" id="UP000015105">
    <property type="component" value="Chromosome 1D"/>
</dbReference>